<dbReference type="EMBL" id="MU250541">
    <property type="protein sequence ID" value="KAG7444235.1"/>
    <property type="molecule type" value="Genomic_DNA"/>
</dbReference>
<dbReference type="Proteomes" id="UP000812287">
    <property type="component" value="Unassembled WGS sequence"/>
</dbReference>
<proteinExistence type="predicted"/>
<evidence type="ECO:0000313" key="1">
    <source>
        <dbReference type="EMBL" id="KAG7444235.1"/>
    </source>
</evidence>
<evidence type="ECO:0000313" key="2">
    <source>
        <dbReference type="Proteomes" id="UP000812287"/>
    </source>
</evidence>
<dbReference type="RefSeq" id="XP_043037735.1">
    <property type="nucleotide sequence ID" value="XM_043184303.1"/>
</dbReference>
<name>A0A9P7VPC1_9AGAR</name>
<dbReference type="GeneID" id="66106600"/>
<comment type="caution">
    <text evidence="1">The sequence shown here is derived from an EMBL/GenBank/DDBJ whole genome shotgun (WGS) entry which is preliminary data.</text>
</comment>
<gene>
    <name evidence="1" type="ORF">BT62DRAFT_921480</name>
</gene>
<sequence length="309" mass="35128">MKNEMMSFTYNYFLGGSPAPFLGSNLQQYVNLGLAHYRSNQAEDARVDEPLVLMATLAYFNRSAAAPRDHLYSQICDHLNHIRTNEHSFTDLLAFHFSISFDRPRRLAKFLHVLNDVYRLGFNYVRLVAYRDLSTGFPYLRRGTWMISGLNECNLPEYGGILTASDFKNHAPDKIIKPDDQIGMSCPGSMGPSLLFTLELTDTPSGDPHPTYLWVAVAAIVRWRGGDFTHDQVTTALSKVTPKHFFSHPENPYDRAQALQTLQDWLPPSQNYRKDSHPIAILNPESLQDAYATLEPKNYIRKLAAWIDG</sequence>
<keyword evidence="2" id="KW-1185">Reference proteome</keyword>
<accession>A0A9P7VPC1</accession>
<reference evidence="1" key="1">
    <citation type="submission" date="2020-11" db="EMBL/GenBank/DDBJ databases">
        <title>Adaptations for nitrogen fixation in a non-lichenized fungal sporocarp promotes dispersal by wood-feeding termites.</title>
        <authorList>
            <consortium name="DOE Joint Genome Institute"/>
            <person name="Koch R.A."/>
            <person name="Yoon G."/>
            <person name="Arayal U."/>
            <person name="Lail K."/>
            <person name="Amirebrahimi M."/>
            <person name="Labutti K."/>
            <person name="Lipzen A."/>
            <person name="Riley R."/>
            <person name="Barry K."/>
            <person name="Henrissat B."/>
            <person name="Grigoriev I.V."/>
            <person name="Herr J.R."/>
            <person name="Aime M.C."/>
        </authorList>
    </citation>
    <scope>NUCLEOTIDE SEQUENCE</scope>
    <source>
        <strain evidence="1">MCA 3950</strain>
    </source>
</reference>
<protein>
    <submittedName>
        <fullName evidence="1">Uncharacterized protein</fullName>
    </submittedName>
</protein>
<dbReference type="AlphaFoldDB" id="A0A9P7VPC1"/>
<organism evidence="1 2">
    <name type="scientific">Guyanagaster necrorhizus</name>
    <dbReference type="NCBI Taxonomy" id="856835"/>
    <lineage>
        <taxon>Eukaryota</taxon>
        <taxon>Fungi</taxon>
        <taxon>Dikarya</taxon>
        <taxon>Basidiomycota</taxon>
        <taxon>Agaricomycotina</taxon>
        <taxon>Agaricomycetes</taxon>
        <taxon>Agaricomycetidae</taxon>
        <taxon>Agaricales</taxon>
        <taxon>Marasmiineae</taxon>
        <taxon>Physalacriaceae</taxon>
        <taxon>Guyanagaster</taxon>
    </lineage>
</organism>